<dbReference type="EMBL" id="MU002291">
    <property type="protein sequence ID" value="KAF2787679.1"/>
    <property type="molecule type" value="Genomic_DNA"/>
</dbReference>
<keyword evidence="3" id="KW-1185">Reference proteome</keyword>
<organism evidence="2 3">
    <name type="scientific">Melanomma pulvis-pyrius CBS 109.77</name>
    <dbReference type="NCBI Taxonomy" id="1314802"/>
    <lineage>
        <taxon>Eukaryota</taxon>
        <taxon>Fungi</taxon>
        <taxon>Dikarya</taxon>
        <taxon>Ascomycota</taxon>
        <taxon>Pezizomycotina</taxon>
        <taxon>Dothideomycetes</taxon>
        <taxon>Pleosporomycetidae</taxon>
        <taxon>Pleosporales</taxon>
        <taxon>Melanommataceae</taxon>
        <taxon>Melanomma</taxon>
    </lineage>
</organism>
<dbReference type="AlphaFoldDB" id="A0A6A6WUA2"/>
<feature type="region of interest" description="Disordered" evidence="1">
    <location>
        <begin position="99"/>
        <end position="132"/>
    </location>
</feature>
<evidence type="ECO:0000313" key="2">
    <source>
        <dbReference type="EMBL" id="KAF2787679.1"/>
    </source>
</evidence>
<evidence type="ECO:0000313" key="3">
    <source>
        <dbReference type="Proteomes" id="UP000799757"/>
    </source>
</evidence>
<feature type="region of interest" description="Disordered" evidence="1">
    <location>
        <begin position="149"/>
        <end position="174"/>
    </location>
</feature>
<gene>
    <name evidence="2" type="ORF">K505DRAFT_123345</name>
</gene>
<accession>A0A6A6WUA2</accession>
<feature type="compositionally biased region" description="Polar residues" evidence="1">
    <location>
        <begin position="123"/>
        <end position="132"/>
    </location>
</feature>
<evidence type="ECO:0000256" key="1">
    <source>
        <dbReference type="SAM" id="MobiDB-lite"/>
    </source>
</evidence>
<name>A0A6A6WUA2_9PLEO</name>
<dbReference type="Proteomes" id="UP000799757">
    <property type="component" value="Unassembled WGS sequence"/>
</dbReference>
<sequence length="248" mass="26520">MTPAEVVLGEDASLVVAARLYWSTEHRLSNRKGRPGICVWRPSSARRALLLTATYDRGRGHEATTAVGVGVGVGVPSRALNKHSMAARDTRIARWSRAWGARARSQEPAQTGRPSSLVPAQSRRPSSETYTVPLHTSSHLLQCCRVDKEAPRRGPRASGAPPASPCPRPPPAALDAINRSAARPRTRISIDVTCRCRCERAWAGGATPTSTALTLGSRCLAAEHKGSQHRVLSLTQASQISLSCAVEG</sequence>
<feature type="compositionally biased region" description="Pro residues" evidence="1">
    <location>
        <begin position="162"/>
        <end position="172"/>
    </location>
</feature>
<reference evidence="2" key="1">
    <citation type="journal article" date="2020" name="Stud. Mycol.">
        <title>101 Dothideomycetes genomes: a test case for predicting lifestyles and emergence of pathogens.</title>
        <authorList>
            <person name="Haridas S."/>
            <person name="Albert R."/>
            <person name="Binder M."/>
            <person name="Bloem J."/>
            <person name="Labutti K."/>
            <person name="Salamov A."/>
            <person name="Andreopoulos B."/>
            <person name="Baker S."/>
            <person name="Barry K."/>
            <person name="Bills G."/>
            <person name="Bluhm B."/>
            <person name="Cannon C."/>
            <person name="Castanera R."/>
            <person name="Culley D."/>
            <person name="Daum C."/>
            <person name="Ezra D."/>
            <person name="Gonzalez J."/>
            <person name="Henrissat B."/>
            <person name="Kuo A."/>
            <person name="Liang C."/>
            <person name="Lipzen A."/>
            <person name="Lutzoni F."/>
            <person name="Magnuson J."/>
            <person name="Mondo S."/>
            <person name="Nolan M."/>
            <person name="Ohm R."/>
            <person name="Pangilinan J."/>
            <person name="Park H.-J."/>
            <person name="Ramirez L."/>
            <person name="Alfaro M."/>
            <person name="Sun H."/>
            <person name="Tritt A."/>
            <person name="Yoshinaga Y."/>
            <person name="Zwiers L.-H."/>
            <person name="Turgeon B."/>
            <person name="Goodwin S."/>
            <person name="Spatafora J."/>
            <person name="Crous P."/>
            <person name="Grigoriev I."/>
        </authorList>
    </citation>
    <scope>NUCLEOTIDE SEQUENCE</scope>
    <source>
        <strain evidence="2">CBS 109.77</strain>
    </source>
</reference>
<protein>
    <submittedName>
        <fullName evidence="2">Uncharacterized protein</fullName>
    </submittedName>
</protein>
<proteinExistence type="predicted"/>